<dbReference type="GO" id="GO:0016787">
    <property type="term" value="F:hydrolase activity"/>
    <property type="evidence" value="ECO:0007669"/>
    <property type="project" value="UniProtKB-KW"/>
</dbReference>
<evidence type="ECO:0000313" key="1">
    <source>
        <dbReference type="EMBL" id="DAD98130.1"/>
    </source>
</evidence>
<organism evidence="1">
    <name type="scientific">Myoviridae sp. ct1CM14</name>
    <dbReference type="NCBI Taxonomy" id="2825018"/>
    <lineage>
        <taxon>Viruses</taxon>
        <taxon>Duplodnaviria</taxon>
        <taxon>Heunggongvirae</taxon>
        <taxon>Uroviricota</taxon>
        <taxon>Caudoviricetes</taxon>
    </lineage>
</organism>
<proteinExistence type="predicted"/>
<protein>
    <submittedName>
        <fullName evidence="1">Recombination enhancement function protein nuclease, DNase, HYDROLASE.4A</fullName>
    </submittedName>
</protein>
<reference evidence="1" key="1">
    <citation type="journal article" date="2021" name="Proc. Natl. Acad. Sci. U.S.A.">
        <title>A Catalog of Tens of Thousands of Viruses from Human Metagenomes Reveals Hidden Associations with Chronic Diseases.</title>
        <authorList>
            <person name="Tisza M.J."/>
            <person name="Buck C.B."/>
        </authorList>
    </citation>
    <scope>NUCLEOTIDE SEQUENCE</scope>
    <source>
        <strain evidence="1">Ct1CM14</strain>
    </source>
</reference>
<accession>A0A8S5NVA1</accession>
<name>A0A8S5NVA1_9CAUD</name>
<dbReference type="EMBL" id="BK015253">
    <property type="protein sequence ID" value="DAD98130.1"/>
    <property type="molecule type" value="Genomic_DNA"/>
</dbReference>
<keyword evidence="1" id="KW-0378">Hydrolase</keyword>
<sequence>MSRSIMQNKDGCCYMCDLLGIWQQGYTIEEHHCFGGPNRKLSEKYGLKVYLCPEHHRTGPDAVHQNSDYMQIIHEAAQKAFEERYPDKSFREIFGKNYI</sequence>
<dbReference type="Gene3D" id="3.30.40.190">
    <property type="match status" value="1"/>
</dbReference>